<dbReference type="EMBL" id="CP001100">
    <property type="protein sequence ID" value="ACF12783.1"/>
    <property type="molecule type" value="Genomic_DNA"/>
</dbReference>
<protein>
    <recommendedName>
        <fullName evidence="2">PpiC domain-containing protein</fullName>
    </recommendedName>
</protein>
<name>B3QTY5_CHLT3</name>
<gene>
    <name evidence="3" type="ordered locus">Ctha_0312</name>
</gene>
<keyword evidence="4" id="KW-1185">Reference proteome</keyword>
<dbReference type="OrthoDB" id="597737at2"/>
<evidence type="ECO:0000313" key="4">
    <source>
        <dbReference type="Proteomes" id="UP000001208"/>
    </source>
</evidence>
<dbReference type="InterPro" id="IPR000297">
    <property type="entry name" value="PPIase_PpiC"/>
</dbReference>
<evidence type="ECO:0000313" key="3">
    <source>
        <dbReference type="EMBL" id="ACF12783.1"/>
    </source>
</evidence>
<dbReference type="Pfam" id="PF13145">
    <property type="entry name" value="Rotamase_2"/>
    <property type="match status" value="1"/>
</dbReference>
<proteinExistence type="predicted"/>
<dbReference type="PROSITE" id="PS51257">
    <property type="entry name" value="PROKAR_LIPOPROTEIN"/>
    <property type="match status" value="1"/>
</dbReference>
<dbReference type="HOGENOM" id="CLU_1003603_0_0_10"/>
<feature type="domain" description="PpiC" evidence="2">
    <location>
        <begin position="123"/>
        <end position="258"/>
    </location>
</feature>
<organism evidence="3 4">
    <name type="scientific">Chloroherpeton thalassium (strain ATCC 35110 / GB-78)</name>
    <dbReference type="NCBI Taxonomy" id="517418"/>
    <lineage>
        <taxon>Bacteria</taxon>
        <taxon>Pseudomonadati</taxon>
        <taxon>Chlorobiota</taxon>
        <taxon>Chlorobiia</taxon>
        <taxon>Chlorobiales</taxon>
        <taxon>Chloroherpetonaceae</taxon>
        <taxon>Chloroherpeton</taxon>
    </lineage>
</organism>
<keyword evidence="1" id="KW-0732">Signal</keyword>
<dbReference type="AlphaFoldDB" id="B3QTY5"/>
<accession>B3QTY5</accession>
<evidence type="ECO:0000259" key="2">
    <source>
        <dbReference type="Pfam" id="PF13145"/>
    </source>
</evidence>
<dbReference type="eggNOG" id="COG0760">
    <property type="taxonomic scope" value="Bacteria"/>
</dbReference>
<dbReference type="Proteomes" id="UP000001208">
    <property type="component" value="Chromosome"/>
</dbReference>
<sequence length="287" mass="32537">MSQSVKKNILHVLFLCVLFGMVSACESNSADSVVAKVGESNLTLSELQASIQYASPKDSATAAAIYIEDWKHTAALYDLACQANIESDPLAQVLLEKAKRRIFVQRFVDIEMKKAEAKGAFRVDSIEVSAYYEMHKQEFVYREPAVKLIRLYASSSDSATRMARALGNRRFSFDELVSEAKIIAPELDTLNTHALQDSEEFVRISRLHLESDVLQQLLEKMRPSNISPIVKLNDSLFVVMRLETRVETGTEKPLEAAYDEIKQRLKLKKQNAFYIELQKRARKAAQR</sequence>
<dbReference type="KEGG" id="cts:Ctha_0312"/>
<reference evidence="3 4" key="1">
    <citation type="submission" date="2008-06" db="EMBL/GenBank/DDBJ databases">
        <title>Complete sequence of Chloroherpeton thalassium ATCC 35110.</title>
        <authorList>
            <consortium name="US DOE Joint Genome Institute"/>
            <person name="Lucas S."/>
            <person name="Copeland A."/>
            <person name="Lapidus A."/>
            <person name="Glavina del Rio T."/>
            <person name="Dalin E."/>
            <person name="Tice H."/>
            <person name="Bruce D."/>
            <person name="Goodwin L."/>
            <person name="Pitluck S."/>
            <person name="Schmutz J."/>
            <person name="Larimer F."/>
            <person name="Land M."/>
            <person name="Hauser L."/>
            <person name="Kyrpides N."/>
            <person name="Mikhailova N."/>
            <person name="Liu Z."/>
            <person name="Li T."/>
            <person name="Zhao F."/>
            <person name="Overmann J."/>
            <person name="Bryant D.A."/>
            <person name="Richardson P."/>
        </authorList>
    </citation>
    <scope>NUCLEOTIDE SEQUENCE [LARGE SCALE GENOMIC DNA]</scope>
    <source>
        <strain evidence="4">ATCC 35110 / GB-78</strain>
    </source>
</reference>
<dbReference type="STRING" id="517418.Ctha_0312"/>
<evidence type="ECO:0000256" key="1">
    <source>
        <dbReference type="SAM" id="SignalP"/>
    </source>
</evidence>
<feature type="signal peptide" evidence="1">
    <location>
        <begin position="1"/>
        <end position="24"/>
    </location>
</feature>
<feature type="chain" id="PRO_5002797666" description="PpiC domain-containing protein" evidence="1">
    <location>
        <begin position="25"/>
        <end position="287"/>
    </location>
</feature>
<dbReference type="GO" id="GO:0003755">
    <property type="term" value="F:peptidyl-prolyl cis-trans isomerase activity"/>
    <property type="evidence" value="ECO:0007669"/>
    <property type="project" value="InterPro"/>
</dbReference>
<dbReference type="RefSeq" id="WP_012498867.1">
    <property type="nucleotide sequence ID" value="NC_011026.1"/>
</dbReference>